<dbReference type="InterPro" id="IPR035093">
    <property type="entry name" value="RelE/ParE_toxin_dom_sf"/>
</dbReference>
<evidence type="ECO:0000313" key="3">
    <source>
        <dbReference type="Proteomes" id="UP000220005"/>
    </source>
</evidence>
<gene>
    <name evidence="2" type="ORF">CGS58_02600</name>
</gene>
<dbReference type="AlphaFoldDB" id="A0A2A7ATL3"/>
<accession>A0A2A7ATL3</accession>
<evidence type="ECO:0000256" key="1">
    <source>
        <dbReference type="ARBA" id="ARBA00022649"/>
    </source>
</evidence>
<dbReference type="Proteomes" id="UP000220005">
    <property type="component" value="Unassembled WGS sequence"/>
</dbReference>
<dbReference type="InterPro" id="IPR007712">
    <property type="entry name" value="RelE/ParE_toxin"/>
</dbReference>
<reference evidence="2 3" key="1">
    <citation type="journal article" date="2017" name="Front. Microbiol.">
        <title>New Insights into the Diversity of the Genus Faecalibacterium.</title>
        <authorList>
            <person name="Benevides L."/>
            <person name="Burman S."/>
            <person name="Martin R."/>
            <person name="Robert V."/>
            <person name="Thomas M."/>
            <person name="Miquel S."/>
            <person name="Chain F."/>
            <person name="Sokol H."/>
            <person name="Bermudez-Humaran L.G."/>
            <person name="Morrison M."/>
            <person name="Langella P."/>
            <person name="Azevedo V.A."/>
            <person name="Chatel J.M."/>
            <person name="Soares S."/>
        </authorList>
    </citation>
    <scope>NUCLEOTIDE SEQUENCE [LARGE SCALE GENOMIC DNA]</scope>
    <source>
        <strain evidence="2 3">CNCM I 4575</strain>
    </source>
</reference>
<comment type="caution">
    <text evidence="2">The sequence shown here is derived from an EMBL/GenBank/DDBJ whole genome shotgun (WGS) entry which is preliminary data.</text>
</comment>
<proteinExistence type="predicted"/>
<dbReference type="Gene3D" id="3.30.2310.20">
    <property type="entry name" value="RelE-like"/>
    <property type="match status" value="1"/>
</dbReference>
<organism evidence="2 3">
    <name type="scientific">Faecalibacterium prausnitzii</name>
    <dbReference type="NCBI Taxonomy" id="853"/>
    <lineage>
        <taxon>Bacteria</taxon>
        <taxon>Bacillati</taxon>
        <taxon>Bacillota</taxon>
        <taxon>Clostridia</taxon>
        <taxon>Eubacteriales</taxon>
        <taxon>Oscillospiraceae</taxon>
        <taxon>Faecalibacterium</taxon>
    </lineage>
</organism>
<dbReference type="EMBL" id="NMTY01000004">
    <property type="protein sequence ID" value="PDX82381.1"/>
    <property type="molecule type" value="Genomic_DNA"/>
</dbReference>
<evidence type="ECO:0000313" key="2">
    <source>
        <dbReference type="EMBL" id="PDX82381.1"/>
    </source>
</evidence>
<protein>
    <submittedName>
        <fullName evidence="2">Addiction module toxin RelE</fullName>
    </submittedName>
</protein>
<keyword evidence="1" id="KW-1277">Toxin-antitoxin system</keyword>
<name>A0A2A7ATL3_9FIRM</name>
<dbReference type="Pfam" id="PF05016">
    <property type="entry name" value="ParE_toxin"/>
    <property type="match status" value="1"/>
</dbReference>
<sequence length="130" mass="15419">MLMRAAWWMVRRHWKRSGGNMDCEYHFQLTERARRDVRETVNYIRNELDNEKAAKTLLGDINKCMEKVCAFPASGALVVNDFLPRMIIRKKVVGNYVLYYMVEKEKKMIWVLRIVYGARNMEAVLKNLSN</sequence>